<dbReference type="SUPFAM" id="SSF46626">
    <property type="entry name" value="Cytochrome c"/>
    <property type="match status" value="2"/>
</dbReference>
<dbReference type="InterPro" id="IPR009056">
    <property type="entry name" value="Cyt_c-like_dom"/>
</dbReference>
<dbReference type="InterPro" id="IPR051395">
    <property type="entry name" value="Cytochrome_c_Peroxidase/MauG"/>
</dbReference>
<dbReference type="PANTHER" id="PTHR30600:SF10">
    <property type="entry name" value="BLL6722 PROTEIN"/>
    <property type="match status" value="1"/>
</dbReference>
<feature type="domain" description="Cytochrome c" evidence="9">
    <location>
        <begin position="233"/>
        <end position="369"/>
    </location>
</feature>
<evidence type="ECO:0000256" key="2">
    <source>
        <dbReference type="ARBA" id="ARBA00022617"/>
    </source>
</evidence>
<sequence>MTARFFGKKLCLTVLLGGMAAAWSGGISAALTEECEASVSALRQCYLLPPDEWPAPSVDSRSFRELGVLPKVPDANESEQARRALGKRLFSEPLLSRSGQISCSSCHRQEQGFADGIRVPIGHDHERGPRNTPGLLNVGLMSHFFWDGRAASLEEQAAGSITNPVEMAATPEHVVSVLADHPEYSVQFQDIFGGDEIRFEHVTESIASWVKTLRSRKSPFDRFLEGQSEALSDASVRGLHLFRTKARCLNCHQGPLLSDGKYHNLGLTGYGGKREDLGRYLVTGNPDDVGRFKTPSLREISQTAPYFHWGTFPSLHHVLSTYNAGGYHFKRGDKYQDDPLFPSTSSLLRPLGLTDKELNDLESFLHSLSSSTRDGFSIEFLR</sequence>
<protein>
    <submittedName>
        <fullName evidence="10">Cytochrome-c peroxidase</fullName>
    </submittedName>
</protein>
<dbReference type="RefSeq" id="WP_169441754.1">
    <property type="nucleotide sequence ID" value="NZ_JAFKDB010000019.1"/>
</dbReference>
<feature type="chain" id="PRO_5046897185" evidence="8">
    <location>
        <begin position="30"/>
        <end position="382"/>
    </location>
</feature>
<evidence type="ECO:0000256" key="1">
    <source>
        <dbReference type="ARBA" id="ARBA00004196"/>
    </source>
</evidence>
<evidence type="ECO:0000256" key="5">
    <source>
        <dbReference type="ARBA" id="ARBA00023002"/>
    </source>
</evidence>
<gene>
    <name evidence="10" type="ORF">JYP53_14350</name>
</gene>
<dbReference type="InterPro" id="IPR004852">
    <property type="entry name" value="Di-haem_cyt_c_peroxidsae"/>
</dbReference>
<accession>A0ABS3BJL1</accession>
<evidence type="ECO:0000259" key="9">
    <source>
        <dbReference type="PROSITE" id="PS51007"/>
    </source>
</evidence>
<keyword evidence="4 8" id="KW-0732">Signal</keyword>
<evidence type="ECO:0000256" key="6">
    <source>
        <dbReference type="ARBA" id="ARBA00023004"/>
    </source>
</evidence>
<dbReference type="EMBL" id="JAFKDB010000019">
    <property type="protein sequence ID" value="MBN7771081.1"/>
    <property type="molecule type" value="Genomic_DNA"/>
</dbReference>
<dbReference type="Pfam" id="PF03150">
    <property type="entry name" value="CCP_MauG"/>
    <property type="match status" value="1"/>
</dbReference>
<dbReference type="GO" id="GO:0004601">
    <property type="term" value="F:peroxidase activity"/>
    <property type="evidence" value="ECO:0007669"/>
    <property type="project" value="UniProtKB-KW"/>
</dbReference>
<keyword evidence="10" id="KW-0575">Peroxidase</keyword>
<comment type="subcellular location">
    <subcellularLocation>
        <location evidence="1">Cell envelope</location>
    </subcellularLocation>
</comment>
<keyword evidence="3 7" id="KW-0479">Metal-binding</keyword>
<dbReference type="Proteomes" id="UP000664344">
    <property type="component" value="Unassembled WGS sequence"/>
</dbReference>
<evidence type="ECO:0000256" key="8">
    <source>
        <dbReference type="SAM" id="SignalP"/>
    </source>
</evidence>
<keyword evidence="11" id="KW-1185">Reference proteome</keyword>
<evidence type="ECO:0000256" key="7">
    <source>
        <dbReference type="PROSITE-ProRule" id="PRU00433"/>
    </source>
</evidence>
<keyword evidence="5" id="KW-0560">Oxidoreductase</keyword>
<dbReference type="PROSITE" id="PS51007">
    <property type="entry name" value="CYTC"/>
    <property type="match status" value="1"/>
</dbReference>
<keyword evidence="2 7" id="KW-0349">Heme</keyword>
<feature type="signal peptide" evidence="8">
    <location>
        <begin position="1"/>
        <end position="29"/>
    </location>
</feature>
<dbReference type="InterPro" id="IPR036909">
    <property type="entry name" value="Cyt_c-like_dom_sf"/>
</dbReference>
<dbReference type="PANTHER" id="PTHR30600">
    <property type="entry name" value="CYTOCHROME C PEROXIDASE-RELATED"/>
    <property type="match status" value="1"/>
</dbReference>
<reference evidence="10 11" key="1">
    <citation type="submission" date="2021-02" db="EMBL/GenBank/DDBJ databases">
        <title>PHA producing bacteria isolated from coastal sediment in Guangdong, Shenzhen.</title>
        <authorList>
            <person name="Zheng W."/>
            <person name="Yu S."/>
            <person name="Huang Y."/>
        </authorList>
    </citation>
    <scope>NUCLEOTIDE SEQUENCE [LARGE SCALE GENOMIC DNA]</scope>
    <source>
        <strain evidence="10 11">TN21-5</strain>
    </source>
</reference>
<evidence type="ECO:0000313" key="10">
    <source>
        <dbReference type="EMBL" id="MBN7771081.1"/>
    </source>
</evidence>
<proteinExistence type="predicted"/>
<comment type="caution">
    <text evidence="10">The sequence shown here is derived from an EMBL/GenBank/DDBJ whole genome shotgun (WGS) entry which is preliminary data.</text>
</comment>
<evidence type="ECO:0000256" key="4">
    <source>
        <dbReference type="ARBA" id="ARBA00022729"/>
    </source>
</evidence>
<evidence type="ECO:0000313" key="11">
    <source>
        <dbReference type="Proteomes" id="UP000664344"/>
    </source>
</evidence>
<keyword evidence="6 7" id="KW-0408">Iron</keyword>
<name>A0ABS3BJL1_9GAMM</name>
<evidence type="ECO:0000256" key="3">
    <source>
        <dbReference type="ARBA" id="ARBA00022723"/>
    </source>
</evidence>
<organism evidence="10 11">
    <name type="scientific">Marinobacter daepoensis</name>
    <dbReference type="NCBI Taxonomy" id="262077"/>
    <lineage>
        <taxon>Bacteria</taxon>
        <taxon>Pseudomonadati</taxon>
        <taxon>Pseudomonadota</taxon>
        <taxon>Gammaproteobacteria</taxon>
        <taxon>Pseudomonadales</taxon>
        <taxon>Marinobacteraceae</taxon>
        <taxon>Marinobacter</taxon>
    </lineage>
</organism>
<dbReference type="Gene3D" id="1.10.760.10">
    <property type="entry name" value="Cytochrome c-like domain"/>
    <property type="match status" value="2"/>
</dbReference>